<reference evidence="4 5" key="1">
    <citation type="journal article" date="2008" name="Int. J. Syst. Evol. Microbiol.">
        <title>Neptunomonas japonica sp. nov., an Osedax japonicus symbiont-like bacterium isolated from sediment adjacent to sperm whale carcasses off Kagoshima, Japan.</title>
        <authorList>
            <person name="Miyazaki M."/>
            <person name="Nogi Y."/>
            <person name="Fujiwara Y."/>
            <person name="Kawato M."/>
            <person name="Kubokawa K."/>
            <person name="Horikoshi K."/>
        </authorList>
    </citation>
    <scope>NUCLEOTIDE SEQUENCE [LARGE SCALE GENOMIC DNA]</scope>
    <source>
        <strain evidence="4 5">JAMM 1380</strain>
    </source>
</reference>
<dbReference type="InterPro" id="IPR040079">
    <property type="entry name" value="Glutathione_S-Trfase"/>
</dbReference>
<accession>A0A7R6SXC7</accession>
<dbReference type="InterPro" id="IPR004045">
    <property type="entry name" value="Glutathione_S-Trfase_N"/>
</dbReference>
<dbReference type="SFLD" id="SFLDS00019">
    <property type="entry name" value="Glutathione_Transferase_(cytos"/>
    <property type="match status" value="1"/>
</dbReference>
<dbReference type="Gene3D" id="1.20.1050.10">
    <property type="match status" value="1"/>
</dbReference>
<dbReference type="InterPro" id="IPR004046">
    <property type="entry name" value="GST_C"/>
</dbReference>
<gene>
    <name evidence="4" type="ORF">NEJAP_2598</name>
</gene>
<feature type="domain" description="GST C-terminal" evidence="3">
    <location>
        <begin position="89"/>
        <end position="207"/>
    </location>
</feature>
<dbReference type="EMBL" id="AP014546">
    <property type="protein sequence ID" value="BBB30542.1"/>
    <property type="molecule type" value="Genomic_DNA"/>
</dbReference>
<dbReference type="Gene3D" id="3.40.30.10">
    <property type="entry name" value="Glutaredoxin"/>
    <property type="match status" value="1"/>
</dbReference>
<evidence type="ECO:0000259" key="2">
    <source>
        <dbReference type="PROSITE" id="PS50404"/>
    </source>
</evidence>
<evidence type="ECO:0000256" key="1">
    <source>
        <dbReference type="RuleBase" id="RU003494"/>
    </source>
</evidence>
<dbReference type="SUPFAM" id="SSF47616">
    <property type="entry name" value="GST C-terminal domain-like"/>
    <property type="match status" value="1"/>
</dbReference>
<feature type="domain" description="GST N-terminal" evidence="2">
    <location>
        <begin position="1"/>
        <end position="86"/>
    </location>
</feature>
<evidence type="ECO:0000259" key="3">
    <source>
        <dbReference type="PROSITE" id="PS50405"/>
    </source>
</evidence>
<evidence type="ECO:0000313" key="4">
    <source>
        <dbReference type="EMBL" id="BBB30542.1"/>
    </source>
</evidence>
<protein>
    <submittedName>
        <fullName evidence="4">Glutathione S-transferase</fullName>
    </submittedName>
</protein>
<dbReference type="CDD" id="cd03048">
    <property type="entry name" value="GST_N_Ure2p_like"/>
    <property type="match status" value="1"/>
</dbReference>
<dbReference type="InterPro" id="IPR010987">
    <property type="entry name" value="Glutathione-S-Trfase_C-like"/>
</dbReference>
<dbReference type="PANTHER" id="PTHR44051:SF19">
    <property type="entry name" value="DISULFIDE-BOND OXIDOREDUCTASE YFCG"/>
    <property type="match status" value="1"/>
</dbReference>
<dbReference type="SFLD" id="SFLDG00358">
    <property type="entry name" value="Main_(cytGST)"/>
    <property type="match status" value="1"/>
</dbReference>
<dbReference type="PROSITE" id="PS50404">
    <property type="entry name" value="GST_NTER"/>
    <property type="match status" value="1"/>
</dbReference>
<organism evidence="4 5">
    <name type="scientific">Neptunomonas japonica JAMM 1380</name>
    <dbReference type="NCBI Taxonomy" id="1441457"/>
    <lineage>
        <taxon>Bacteria</taxon>
        <taxon>Pseudomonadati</taxon>
        <taxon>Pseudomonadota</taxon>
        <taxon>Gammaproteobacteria</taxon>
        <taxon>Oceanospirillales</taxon>
        <taxon>Oceanospirillaceae</taxon>
        <taxon>Neptunomonas</taxon>
    </lineage>
</organism>
<dbReference type="KEGG" id="njp:NEJAP_2598"/>
<comment type="similarity">
    <text evidence="1">Belongs to the GST superfamily.</text>
</comment>
<dbReference type="Pfam" id="PF02798">
    <property type="entry name" value="GST_N"/>
    <property type="match status" value="1"/>
</dbReference>
<dbReference type="AlphaFoldDB" id="A0A7R6SXC7"/>
<dbReference type="Pfam" id="PF00043">
    <property type="entry name" value="GST_C"/>
    <property type="match status" value="1"/>
</dbReference>
<dbReference type="GO" id="GO:0016740">
    <property type="term" value="F:transferase activity"/>
    <property type="evidence" value="ECO:0007669"/>
    <property type="project" value="UniProtKB-KW"/>
</dbReference>
<dbReference type="PROSITE" id="PS50405">
    <property type="entry name" value="GST_CTER"/>
    <property type="match status" value="1"/>
</dbReference>
<dbReference type="InterPro" id="IPR036249">
    <property type="entry name" value="Thioredoxin-like_sf"/>
</dbReference>
<dbReference type="Proteomes" id="UP000595332">
    <property type="component" value="Chromosome"/>
</dbReference>
<dbReference type="RefSeq" id="WP_201347720.1">
    <property type="nucleotide sequence ID" value="NZ_AP014546.1"/>
</dbReference>
<keyword evidence="4" id="KW-0808">Transferase</keyword>
<proteinExistence type="inferred from homology"/>
<dbReference type="SUPFAM" id="SSF52833">
    <property type="entry name" value="Thioredoxin-like"/>
    <property type="match status" value="1"/>
</dbReference>
<dbReference type="SFLD" id="SFLDG01151">
    <property type="entry name" value="Main.2:_Nu-like"/>
    <property type="match status" value="1"/>
</dbReference>
<keyword evidence="5" id="KW-1185">Reference proteome</keyword>
<sequence length="207" mass="24063">MIDLYTWGTPNGRKVSIMLEAIGAKYQAFTVNILKDEQFLPDFIKISPNNKIPAIVDSEGPNGEPISLFETGAILLYLGEKSGKFIPTELIKRYEMMEWLMWQMGGFGPFLGQAHHFNRFAPKEVPYALERYNSEAQRLWRVLDKRLANREYVVDQLSIADFAIYPWAARYEWQKITLKDYPNVKSWMERMLTLEAVQKGMMVPDNN</sequence>
<dbReference type="PANTHER" id="PTHR44051">
    <property type="entry name" value="GLUTATHIONE S-TRANSFERASE-RELATED"/>
    <property type="match status" value="1"/>
</dbReference>
<dbReference type="InterPro" id="IPR036282">
    <property type="entry name" value="Glutathione-S-Trfase_C_sf"/>
</dbReference>
<name>A0A7R6SXC7_9GAMM</name>
<evidence type="ECO:0000313" key="5">
    <source>
        <dbReference type="Proteomes" id="UP000595332"/>
    </source>
</evidence>